<evidence type="ECO:0000256" key="1">
    <source>
        <dbReference type="SAM" id="Coils"/>
    </source>
</evidence>
<dbReference type="Proteomes" id="UP000002532">
    <property type="component" value="Chromosome"/>
</dbReference>
<dbReference type="EMBL" id="CP000051">
    <property type="protein sequence ID" value="AAX50489.1"/>
    <property type="molecule type" value="Genomic_DNA"/>
</dbReference>
<organism evidence="3 4">
    <name type="scientific">Chlamydia trachomatis serovar A (strain ATCC VR-571B / DSM 19440 / HAR-13)</name>
    <dbReference type="NCBI Taxonomy" id="315277"/>
    <lineage>
        <taxon>Bacteria</taxon>
        <taxon>Pseudomonadati</taxon>
        <taxon>Chlamydiota</taxon>
        <taxon>Chlamydiia</taxon>
        <taxon>Chlamydiales</taxon>
        <taxon>Chlamydiaceae</taxon>
        <taxon>Chlamydia/Chlamydophila group</taxon>
        <taxon>Chlamydia</taxon>
    </lineage>
</organism>
<keyword evidence="2" id="KW-0812">Transmembrane</keyword>
<keyword evidence="1" id="KW-0175">Coiled coil</keyword>
<dbReference type="KEGG" id="cta:CTA_0251"/>
<sequence>MSCSNVNSGAPATLFAKGAAAISSRVDTMRQMCSARVGAKTCGIALTIIGLLVATAGVVIAAVGIGTPASLAAGMILVMVGSLLLGLGLARARSRRVEVERQLEFVSMQIEGLKEEYKALFEVYQVNLEARRAVSKHCQELEEQILDLCKRYAETISSIEEDAEQEIRHQTEGFKQRLQQSQNTCSQLTAELCKLRSENKTLSERLQVQASHRKK</sequence>
<gene>
    <name evidence="3" type="ordered locus">CTA_0251</name>
</gene>
<evidence type="ECO:0000313" key="4">
    <source>
        <dbReference type="Proteomes" id="UP000002532"/>
    </source>
</evidence>
<dbReference type="HOGENOM" id="CLU_1286916_0_0_0"/>
<feature type="coiled-coil region" evidence="1">
    <location>
        <begin position="89"/>
        <end position="116"/>
    </location>
</feature>
<name>A0A0H2X0V4_CHLTA</name>
<feature type="transmembrane region" description="Helical" evidence="2">
    <location>
        <begin position="42"/>
        <end position="65"/>
    </location>
</feature>
<reference evidence="3 4" key="1">
    <citation type="journal article" date="2005" name="Infect. Immun.">
        <title>Comparative genomic analysis of Chlamydia trachomatis oculotropic and genitotropic strains.</title>
        <authorList>
            <person name="Carlson J.H."/>
            <person name="Porcella S.F."/>
            <person name="McClarty G."/>
            <person name="Caldwell H.D."/>
        </authorList>
    </citation>
    <scope>NUCLEOTIDE SEQUENCE [LARGE SCALE GENOMIC DNA]</scope>
    <source>
        <strain evidence="4">ATCC VR-571B / DSM 19440 / HAR-13</strain>
    </source>
</reference>
<keyword evidence="2" id="KW-0472">Membrane</keyword>
<keyword evidence="2" id="KW-1133">Transmembrane helix</keyword>
<feature type="transmembrane region" description="Helical" evidence="2">
    <location>
        <begin position="71"/>
        <end position="90"/>
    </location>
</feature>
<accession>A0A0H2X0V4</accession>
<evidence type="ECO:0000256" key="2">
    <source>
        <dbReference type="SAM" id="Phobius"/>
    </source>
</evidence>
<dbReference type="AlphaFoldDB" id="A0A0H2X0V4"/>
<evidence type="ECO:0000313" key="3">
    <source>
        <dbReference type="EMBL" id="AAX50489.1"/>
    </source>
</evidence>
<protein>
    <submittedName>
        <fullName evidence="3">Hypothetical membrane associated protein</fullName>
    </submittedName>
</protein>
<keyword evidence="4" id="KW-1185">Reference proteome</keyword>
<proteinExistence type="predicted"/>
<dbReference type="RefSeq" id="WP_011324654.1">
    <property type="nucleotide sequence ID" value="NC_007429.1"/>
</dbReference>